<feature type="transmembrane region" description="Helical" evidence="6">
    <location>
        <begin position="160"/>
        <end position="184"/>
    </location>
</feature>
<evidence type="ECO:0000313" key="8">
    <source>
        <dbReference type="EMBL" id="NYE03943.1"/>
    </source>
</evidence>
<evidence type="ECO:0000256" key="3">
    <source>
        <dbReference type="ARBA" id="ARBA00022692"/>
    </source>
</evidence>
<dbReference type="InterPro" id="IPR037185">
    <property type="entry name" value="EmrE-like"/>
</dbReference>
<keyword evidence="4 6" id="KW-1133">Transmembrane helix</keyword>
<proteinExistence type="inferred from homology"/>
<evidence type="ECO:0000256" key="6">
    <source>
        <dbReference type="SAM" id="Phobius"/>
    </source>
</evidence>
<feature type="transmembrane region" description="Helical" evidence="6">
    <location>
        <begin position="43"/>
        <end position="63"/>
    </location>
</feature>
<dbReference type="AlphaFoldDB" id="A0A852T5Q7"/>
<feature type="domain" description="EamA" evidence="7">
    <location>
        <begin position="169"/>
        <end position="299"/>
    </location>
</feature>
<name>A0A852T5Q7_9BACI</name>
<dbReference type="Proteomes" id="UP000548423">
    <property type="component" value="Unassembled WGS sequence"/>
</dbReference>
<feature type="transmembrane region" description="Helical" evidence="6">
    <location>
        <begin position="135"/>
        <end position="154"/>
    </location>
</feature>
<keyword evidence="5 6" id="KW-0472">Membrane</keyword>
<dbReference type="GO" id="GO:0016020">
    <property type="term" value="C:membrane"/>
    <property type="evidence" value="ECO:0007669"/>
    <property type="project" value="UniProtKB-SubCell"/>
</dbReference>
<comment type="caution">
    <text evidence="8">The sequence shown here is derived from an EMBL/GenBank/DDBJ whole genome shotgun (WGS) entry which is preliminary data.</text>
</comment>
<feature type="transmembrane region" description="Helical" evidence="6">
    <location>
        <begin position="84"/>
        <end position="103"/>
    </location>
</feature>
<dbReference type="EMBL" id="JACCBX010000002">
    <property type="protein sequence ID" value="NYE03943.1"/>
    <property type="molecule type" value="Genomic_DNA"/>
</dbReference>
<reference evidence="9" key="2">
    <citation type="submission" date="2020-08" db="EMBL/GenBank/DDBJ databases">
        <title>The Agave Microbiome: Exploring the role of microbial communities in plant adaptations to desert environments.</title>
        <authorList>
            <person name="Partida-Martinez L.P."/>
        </authorList>
    </citation>
    <scope>NUCLEOTIDE SEQUENCE [LARGE SCALE GENOMIC DNA]</scope>
    <source>
        <strain evidence="9">AT2.8</strain>
    </source>
</reference>
<feature type="transmembrane region" description="Helical" evidence="6">
    <location>
        <begin position="283"/>
        <end position="301"/>
    </location>
</feature>
<evidence type="ECO:0000313" key="9">
    <source>
        <dbReference type="Proteomes" id="UP000548423"/>
    </source>
</evidence>
<dbReference type="InterPro" id="IPR000620">
    <property type="entry name" value="EamA_dom"/>
</dbReference>
<comment type="similarity">
    <text evidence="2">Belongs to the EamA transporter family.</text>
</comment>
<evidence type="ECO:0000256" key="1">
    <source>
        <dbReference type="ARBA" id="ARBA00004127"/>
    </source>
</evidence>
<feature type="transmembrane region" description="Helical" evidence="6">
    <location>
        <begin position="16"/>
        <end position="37"/>
    </location>
</feature>
<keyword evidence="3 6" id="KW-0812">Transmembrane</keyword>
<evidence type="ECO:0000256" key="2">
    <source>
        <dbReference type="ARBA" id="ARBA00007362"/>
    </source>
</evidence>
<dbReference type="SUPFAM" id="SSF103481">
    <property type="entry name" value="Multidrug resistance efflux transporter EmrE"/>
    <property type="match status" value="2"/>
</dbReference>
<reference evidence="9" key="1">
    <citation type="submission" date="2020-07" db="EMBL/GenBank/DDBJ databases">
        <authorList>
            <person name="Partida-Martinez L."/>
            <person name="Huntemann M."/>
            <person name="Clum A."/>
            <person name="Wang J."/>
            <person name="Palaniappan K."/>
            <person name="Ritter S."/>
            <person name="Chen I.-M."/>
            <person name="Stamatis D."/>
            <person name="Reddy T."/>
            <person name="O'Malley R."/>
            <person name="Daum C."/>
            <person name="Shapiro N."/>
            <person name="Ivanova N."/>
            <person name="Kyrpides N."/>
            <person name="Woyke T."/>
        </authorList>
    </citation>
    <scope>NUCLEOTIDE SEQUENCE [LARGE SCALE GENOMIC DNA]</scope>
    <source>
        <strain evidence="9">AT2.8</strain>
    </source>
</reference>
<feature type="transmembrane region" description="Helical" evidence="6">
    <location>
        <begin position="225"/>
        <end position="245"/>
    </location>
</feature>
<dbReference type="PANTHER" id="PTHR32322:SF2">
    <property type="entry name" value="EAMA DOMAIN-CONTAINING PROTEIN"/>
    <property type="match status" value="1"/>
</dbReference>
<organism evidence="8 9">
    <name type="scientific">Neobacillus niacini</name>
    <dbReference type="NCBI Taxonomy" id="86668"/>
    <lineage>
        <taxon>Bacteria</taxon>
        <taxon>Bacillati</taxon>
        <taxon>Bacillota</taxon>
        <taxon>Bacilli</taxon>
        <taxon>Bacillales</taxon>
        <taxon>Bacillaceae</taxon>
        <taxon>Neobacillus</taxon>
    </lineage>
</organism>
<dbReference type="Gene3D" id="1.10.3730.20">
    <property type="match status" value="1"/>
</dbReference>
<evidence type="ECO:0000259" key="7">
    <source>
        <dbReference type="Pfam" id="PF00892"/>
    </source>
</evidence>
<gene>
    <name evidence="8" type="ORF">F4694_000687</name>
</gene>
<feature type="transmembrane region" description="Helical" evidence="6">
    <location>
        <begin position="257"/>
        <end position="277"/>
    </location>
</feature>
<protein>
    <submittedName>
        <fullName evidence="8">Drug/metabolite transporter (DMT)-like permease</fullName>
    </submittedName>
</protein>
<dbReference type="Pfam" id="PF00892">
    <property type="entry name" value="EamA"/>
    <property type="match status" value="2"/>
</dbReference>
<feature type="domain" description="EamA" evidence="7">
    <location>
        <begin position="14"/>
        <end position="153"/>
    </location>
</feature>
<dbReference type="InterPro" id="IPR050638">
    <property type="entry name" value="AA-Vitamin_Transporters"/>
</dbReference>
<evidence type="ECO:0000256" key="5">
    <source>
        <dbReference type="ARBA" id="ARBA00023136"/>
    </source>
</evidence>
<comment type="subcellular location">
    <subcellularLocation>
        <location evidence="1">Endomembrane system</location>
        <topology evidence="1">Multi-pass membrane protein</topology>
    </subcellularLocation>
</comment>
<sequence length="303" mass="33045">MTTLGATLSYPRTKGILLVLIAATSWGVSGTVAQYLFHQQGFSTNWLVVIRLLLAGLGLLLYAHIVGKQNIWSIWKNKQDVLQLVLFGIIGMLGVQYTFFMAIEQGNAATATVLQYLAPVLIALYFCFRTKSLPVNHEVIAIVFALGGTFLLVTKGNIHSLAISGSAFGWGILSAFALAFYTLYPVKLLSKWGTTLTVGWGMMIGGIGLSLFHPPWKFEGHWSPASFMAVAFVVLVGTLIAFLCFMESLKYIKASEASLLACIEPLSAAFLAVAWLHVSFSPIEWLGALFIIATIFILSVVKR</sequence>
<evidence type="ECO:0000256" key="4">
    <source>
        <dbReference type="ARBA" id="ARBA00022989"/>
    </source>
</evidence>
<feature type="transmembrane region" description="Helical" evidence="6">
    <location>
        <begin position="196"/>
        <end position="213"/>
    </location>
</feature>
<accession>A0A852T5Q7</accession>
<dbReference type="PANTHER" id="PTHR32322">
    <property type="entry name" value="INNER MEMBRANE TRANSPORTER"/>
    <property type="match status" value="1"/>
</dbReference>